<protein>
    <submittedName>
        <fullName evidence="2">rRNA adenine N-6-methyltransferase family protein</fullName>
    </submittedName>
</protein>
<dbReference type="Proteomes" id="UP001501126">
    <property type="component" value="Unassembled WGS sequence"/>
</dbReference>
<proteinExistence type="predicted"/>
<accession>A0ABP3Y1L7</accession>
<sequence>MSKKDFFKAFFTSRKVTGSVVPSSRFLTGKMLETVDFGSARCIVELGPGTGVFTKEILKRMQPDAKLLVVELNDTFVDNLKQLIDDPRVVIIHGSAENIGEYIREQGFERADFIISSLPLTTIPQEIRQSILKKAYEFLKEGGQFIQFQYSMHQRKNLKQLYRKLELAYTPLNFPPAFVYRCTK</sequence>
<dbReference type="EMBL" id="BAAAFH010000011">
    <property type="protein sequence ID" value="GAA0875458.1"/>
    <property type="molecule type" value="Genomic_DNA"/>
</dbReference>
<reference evidence="3" key="1">
    <citation type="journal article" date="2019" name="Int. J. Syst. Evol. Microbiol.">
        <title>The Global Catalogue of Microorganisms (GCM) 10K type strain sequencing project: providing services to taxonomists for standard genome sequencing and annotation.</title>
        <authorList>
            <consortium name="The Broad Institute Genomics Platform"/>
            <consortium name="The Broad Institute Genome Sequencing Center for Infectious Disease"/>
            <person name="Wu L."/>
            <person name="Ma J."/>
        </authorList>
    </citation>
    <scope>NUCLEOTIDE SEQUENCE [LARGE SCALE GENOMIC DNA]</scope>
    <source>
        <strain evidence="3">JCM 16083</strain>
    </source>
</reference>
<dbReference type="SUPFAM" id="SSF53335">
    <property type="entry name" value="S-adenosyl-L-methionine-dependent methyltransferases"/>
    <property type="match status" value="1"/>
</dbReference>
<name>A0ABP3Y1L7_9FLAO</name>
<dbReference type="InterPro" id="IPR041698">
    <property type="entry name" value="Methyltransf_25"/>
</dbReference>
<evidence type="ECO:0000313" key="3">
    <source>
        <dbReference type="Proteomes" id="UP001501126"/>
    </source>
</evidence>
<keyword evidence="3" id="KW-1185">Reference proteome</keyword>
<feature type="domain" description="Methyltransferase" evidence="1">
    <location>
        <begin position="43"/>
        <end position="143"/>
    </location>
</feature>
<evidence type="ECO:0000259" key="1">
    <source>
        <dbReference type="Pfam" id="PF13649"/>
    </source>
</evidence>
<dbReference type="CDD" id="cd02440">
    <property type="entry name" value="AdoMet_MTases"/>
    <property type="match status" value="1"/>
</dbReference>
<dbReference type="Pfam" id="PF13649">
    <property type="entry name" value="Methyltransf_25"/>
    <property type="match status" value="1"/>
</dbReference>
<dbReference type="RefSeq" id="WP_343786967.1">
    <property type="nucleotide sequence ID" value="NZ_BAAAFH010000011.1"/>
</dbReference>
<organism evidence="2 3">
    <name type="scientific">Wandonia haliotis</name>
    <dbReference type="NCBI Taxonomy" id="574963"/>
    <lineage>
        <taxon>Bacteria</taxon>
        <taxon>Pseudomonadati</taxon>
        <taxon>Bacteroidota</taxon>
        <taxon>Flavobacteriia</taxon>
        <taxon>Flavobacteriales</taxon>
        <taxon>Crocinitomicaceae</taxon>
        <taxon>Wandonia</taxon>
    </lineage>
</organism>
<evidence type="ECO:0000313" key="2">
    <source>
        <dbReference type="EMBL" id="GAA0875458.1"/>
    </source>
</evidence>
<gene>
    <name evidence="2" type="ORF">GCM10009118_18670</name>
</gene>
<dbReference type="Gene3D" id="3.40.50.150">
    <property type="entry name" value="Vaccinia Virus protein VP39"/>
    <property type="match status" value="1"/>
</dbReference>
<dbReference type="InterPro" id="IPR029063">
    <property type="entry name" value="SAM-dependent_MTases_sf"/>
</dbReference>
<comment type="caution">
    <text evidence="2">The sequence shown here is derived from an EMBL/GenBank/DDBJ whole genome shotgun (WGS) entry which is preliminary data.</text>
</comment>